<keyword evidence="2" id="KW-1185">Reference proteome</keyword>
<organism evidence="1 2">
    <name type="scientific">Anopheles atroparvus</name>
    <name type="common">European mosquito</name>
    <dbReference type="NCBI Taxonomy" id="41427"/>
    <lineage>
        <taxon>Eukaryota</taxon>
        <taxon>Metazoa</taxon>
        <taxon>Ecdysozoa</taxon>
        <taxon>Arthropoda</taxon>
        <taxon>Hexapoda</taxon>
        <taxon>Insecta</taxon>
        <taxon>Pterygota</taxon>
        <taxon>Neoptera</taxon>
        <taxon>Endopterygota</taxon>
        <taxon>Diptera</taxon>
        <taxon>Nematocera</taxon>
        <taxon>Culicoidea</taxon>
        <taxon>Culicidae</taxon>
        <taxon>Anophelinae</taxon>
        <taxon>Anopheles</taxon>
    </lineage>
</organism>
<reference evidence="1" key="1">
    <citation type="submission" date="2024-04" db="UniProtKB">
        <authorList>
            <consortium name="EnsemblMetazoa"/>
        </authorList>
    </citation>
    <scope>IDENTIFICATION</scope>
    <source>
        <strain evidence="1">EBRO</strain>
    </source>
</reference>
<evidence type="ECO:0000313" key="1">
    <source>
        <dbReference type="EnsemblMetazoa" id="ENSAATROPP004375"/>
    </source>
</evidence>
<evidence type="ECO:0000313" key="2">
    <source>
        <dbReference type="Proteomes" id="UP000075880"/>
    </source>
</evidence>
<name>A0AAG5D023_ANOAO</name>
<proteinExistence type="predicted"/>
<dbReference type="AlphaFoldDB" id="A0AAG5D023"/>
<dbReference type="Proteomes" id="UP000075880">
    <property type="component" value="Unassembled WGS sequence"/>
</dbReference>
<protein>
    <submittedName>
        <fullName evidence="1">Uncharacterized protein</fullName>
    </submittedName>
</protein>
<dbReference type="EnsemblMetazoa" id="ENSAATROPT004563">
    <property type="protein sequence ID" value="ENSAATROPP004375"/>
    <property type="gene ID" value="ENSAATROPG003627"/>
</dbReference>
<sequence length="176" mass="19251">MENKHRTQFALLLQRNKTGAMGSTDTGTTVLDRLVGHGELAQVVTDHVGSDFRLVERLAIVDTNGGTDHLRNDDHVTQMGLHTGRLLVRGRVLLRQSQLLDQCLGLPALAALEAPLSTAVHQLHQCLLLHVQQLIQIHTTIGEFTEGTLLLGSIFGRLVGHGGVWIGQKIRNSKII</sequence>
<accession>A0AAG5D023</accession>